<keyword evidence="4" id="KW-1185">Reference proteome</keyword>
<keyword evidence="1" id="KW-0472">Membrane</keyword>
<feature type="transmembrane region" description="Helical" evidence="1">
    <location>
        <begin position="15"/>
        <end position="37"/>
    </location>
</feature>
<feature type="transmembrane region" description="Helical" evidence="1">
    <location>
        <begin position="68"/>
        <end position="91"/>
    </location>
</feature>
<comment type="caution">
    <text evidence="3">The sequence shown here is derived from an EMBL/GenBank/DDBJ whole genome shotgun (WGS) entry which is preliminary data.</text>
</comment>
<organism evidence="3 4">
    <name type="scientific">Psychroflexus salis</name>
    <dbReference type="NCBI Taxonomy" id="1526574"/>
    <lineage>
        <taxon>Bacteria</taxon>
        <taxon>Pseudomonadati</taxon>
        <taxon>Bacteroidota</taxon>
        <taxon>Flavobacteriia</taxon>
        <taxon>Flavobacteriales</taxon>
        <taxon>Flavobacteriaceae</taxon>
        <taxon>Psychroflexus</taxon>
    </lineage>
</organism>
<feature type="transmembrane region" description="Helical" evidence="1">
    <location>
        <begin position="144"/>
        <end position="163"/>
    </location>
</feature>
<evidence type="ECO:0000259" key="2">
    <source>
        <dbReference type="Pfam" id="PF02517"/>
    </source>
</evidence>
<dbReference type="EMBL" id="BMGL01000008">
    <property type="protein sequence ID" value="GGE14631.1"/>
    <property type="molecule type" value="Genomic_DNA"/>
</dbReference>
<feature type="transmembrane region" description="Helical" evidence="1">
    <location>
        <begin position="184"/>
        <end position="201"/>
    </location>
</feature>
<proteinExistence type="predicted"/>
<dbReference type="InterPro" id="IPR003675">
    <property type="entry name" value="Rce1/LyrA-like_dom"/>
</dbReference>
<evidence type="ECO:0000256" key="1">
    <source>
        <dbReference type="SAM" id="Phobius"/>
    </source>
</evidence>
<gene>
    <name evidence="3" type="primary">yyaK</name>
    <name evidence="3" type="ORF">GCM10010831_15000</name>
</gene>
<keyword evidence="1" id="KW-0812">Transmembrane</keyword>
<feature type="transmembrane region" description="Helical" evidence="1">
    <location>
        <begin position="207"/>
        <end position="228"/>
    </location>
</feature>
<feature type="transmembrane region" description="Helical" evidence="1">
    <location>
        <begin position="277"/>
        <end position="294"/>
    </location>
</feature>
<feature type="domain" description="CAAX prenyl protease 2/Lysostaphin resistance protein A-like" evidence="2">
    <location>
        <begin position="147"/>
        <end position="245"/>
    </location>
</feature>
<keyword evidence="1" id="KW-1133">Transmembrane helix</keyword>
<name>A0A916ZUK1_9FLAO</name>
<evidence type="ECO:0000313" key="3">
    <source>
        <dbReference type="EMBL" id="GGE14631.1"/>
    </source>
</evidence>
<sequence>MRDFIAQAFKAEHDAWRYIVGTVLIFVIWQFGSIPFLGAVSWQLYQDGKDVASAGDFSVMMNTLSKNLTFFLMLLSFVFGFLGVWFVVKFIHQQKFIEVITSRKRFDWKRFFVGFSLIGVFIIGVTIVDYFYNPEDYALNFQLVPFLILAAIGIILVPIQTSFEEIYFRGYLMQGLGVIFKNRAVPFILTSVGFGMLHFFNPEVDKIGNIIMLSYIGTGFLLAIFALMDEGLELSMGFHAANNLVTALLVTADWTAFQTESIFISLAEPSANFEVLFPVLVIYPIYIIVLAKIYKWKDWNKKLFGKVNQPVEIGNI</sequence>
<dbReference type="GO" id="GO:0080120">
    <property type="term" value="P:CAAX-box protein maturation"/>
    <property type="evidence" value="ECO:0007669"/>
    <property type="project" value="UniProtKB-ARBA"/>
</dbReference>
<dbReference type="Pfam" id="PF02517">
    <property type="entry name" value="Rce1-like"/>
    <property type="match status" value="1"/>
</dbReference>
<accession>A0A916ZUK1</accession>
<dbReference type="GO" id="GO:0004175">
    <property type="term" value="F:endopeptidase activity"/>
    <property type="evidence" value="ECO:0007669"/>
    <property type="project" value="UniProtKB-ARBA"/>
</dbReference>
<dbReference type="AlphaFoldDB" id="A0A916ZUK1"/>
<feature type="transmembrane region" description="Helical" evidence="1">
    <location>
        <begin position="111"/>
        <end position="132"/>
    </location>
</feature>
<dbReference type="RefSeq" id="WP_188406211.1">
    <property type="nucleotide sequence ID" value="NZ_BMGL01000008.1"/>
</dbReference>
<feature type="transmembrane region" description="Helical" evidence="1">
    <location>
        <begin position="240"/>
        <end position="257"/>
    </location>
</feature>
<reference evidence="3 4" key="1">
    <citation type="journal article" date="2014" name="Int. J. Syst. Evol. Microbiol.">
        <title>Complete genome sequence of Corynebacterium casei LMG S-19264T (=DSM 44701T), isolated from a smear-ripened cheese.</title>
        <authorList>
            <consortium name="US DOE Joint Genome Institute (JGI-PGF)"/>
            <person name="Walter F."/>
            <person name="Albersmeier A."/>
            <person name="Kalinowski J."/>
            <person name="Ruckert C."/>
        </authorList>
    </citation>
    <scope>NUCLEOTIDE SEQUENCE [LARGE SCALE GENOMIC DNA]</scope>
    <source>
        <strain evidence="3 4">CGMCC 1.12925</strain>
    </source>
</reference>
<dbReference type="Proteomes" id="UP000599688">
    <property type="component" value="Unassembled WGS sequence"/>
</dbReference>
<protein>
    <submittedName>
        <fullName evidence="3">Abortive infection protein</fullName>
    </submittedName>
</protein>
<evidence type="ECO:0000313" key="4">
    <source>
        <dbReference type="Proteomes" id="UP000599688"/>
    </source>
</evidence>